<reference evidence="2 3" key="1">
    <citation type="submission" date="2019-09" db="EMBL/GenBank/DDBJ databases">
        <authorList>
            <person name="Ou C."/>
        </authorList>
    </citation>
    <scope>NUCLEOTIDE SEQUENCE [LARGE SCALE GENOMIC DNA]</scope>
    <source>
        <strain evidence="2">S2</strain>
        <tissue evidence="2">Leaf</tissue>
    </source>
</reference>
<organism evidence="2 3">
    <name type="scientific">Pyrus ussuriensis x Pyrus communis</name>
    <dbReference type="NCBI Taxonomy" id="2448454"/>
    <lineage>
        <taxon>Eukaryota</taxon>
        <taxon>Viridiplantae</taxon>
        <taxon>Streptophyta</taxon>
        <taxon>Embryophyta</taxon>
        <taxon>Tracheophyta</taxon>
        <taxon>Spermatophyta</taxon>
        <taxon>Magnoliopsida</taxon>
        <taxon>eudicotyledons</taxon>
        <taxon>Gunneridae</taxon>
        <taxon>Pentapetalae</taxon>
        <taxon>rosids</taxon>
        <taxon>fabids</taxon>
        <taxon>Rosales</taxon>
        <taxon>Rosaceae</taxon>
        <taxon>Amygdaloideae</taxon>
        <taxon>Maleae</taxon>
        <taxon>Pyrus</taxon>
    </lineage>
</organism>
<feature type="compositionally biased region" description="Pro residues" evidence="1">
    <location>
        <begin position="153"/>
        <end position="163"/>
    </location>
</feature>
<sequence>MRAFRSAGSIFKRLTGARPGGNSAAAEEPKVKVEYDISPSHPKNVIRFCIHPEDEQRTKKMMAANPPGIMDWLSHVNIIAATADLFWKSGRALFKAKESGVKEALKGEGCCFGPQSQRHLSSLFRQSSENTTRLEYLELVAEHYAKYGLAKGSPPPPLRPPAPSKQGNGNSNGKGKGDGDGDGSGKGNGNGNSNGKGKGDGDGDGSGKGNGNGNSNGKGNGGGDGNGNGSGNGNSNGYGNGGPPALSENGTLPEPFEYPF</sequence>
<feature type="region of interest" description="Disordered" evidence="1">
    <location>
        <begin position="148"/>
        <end position="260"/>
    </location>
</feature>
<comment type="caution">
    <text evidence="2">The sequence shown here is derived from an EMBL/GenBank/DDBJ whole genome shotgun (WGS) entry which is preliminary data.</text>
</comment>
<proteinExistence type="predicted"/>
<protein>
    <submittedName>
        <fullName evidence="2">ABC transporter C family member 4-like</fullName>
    </submittedName>
</protein>
<feature type="compositionally biased region" description="Gly residues" evidence="1">
    <location>
        <begin position="204"/>
        <end position="242"/>
    </location>
</feature>
<evidence type="ECO:0000313" key="2">
    <source>
        <dbReference type="EMBL" id="KAB2605102.1"/>
    </source>
</evidence>
<dbReference type="PANTHER" id="PTHR40903:SF1">
    <property type="entry name" value="HYPHALLY REGULATED CELL WALL PROTEIN 3"/>
    <property type="match status" value="1"/>
</dbReference>
<dbReference type="PANTHER" id="PTHR40903">
    <property type="entry name" value="GLYCINE-RICH CELL WALL STRUCTURAL PROTEIN 1-LIKE"/>
    <property type="match status" value="1"/>
</dbReference>
<name>A0A5N5FVA6_9ROSA</name>
<gene>
    <name evidence="2" type="ORF">D8674_004819</name>
</gene>
<dbReference type="EMBL" id="SMOL01000559">
    <property type="protein sequence ID" value="KAB2605102.1"/>
    <property type="molecule type" value="Genomic_DNA"/>
</dbReference>
<reference evidence="2 3" key="3">
    <citation type="submission" date="2019-11" db="EMBL/GenBank/DDBJ databases">
        <title>A de novo genome assembly of a pear dwarfing rootstock.</title>
        <authorList>
            <person name="Wang F."/>
            <person name="Wang J."/>
            <person name="Li S."/>
            <person name="Zhang Y."/>
            <person name="Fang M."/>
            <person name="Ma L."/>
            <person name="Zhao Y."/>
            <person name="Jiang S."/>
        </authorList>
    </citation>
    <scope>NUCLEOTIDE SEQUENCE [LARGE SCALE GENOMIC DNA]</scope>
    <source>
        <strain evidence="2">S2</strain>
        <tissue evidence="2">Leaf</tissue>
    </source>
</reference>
<dbReference type="OrthoDB" id="10456335at2759"/>
<keyword evidence="3" id="KW-1185">Reference proteome</keyword>
<evidence type="ECO:0000256" key="1">
    <source>
        <dbReference type="SAM" id="MobiDB-lite"/>
    </source>
</evidence>
<reference evidence="3" key="2">
    <citation type="submission" date="2019-10" db="EMBL/GenBank/DDBJ databases">
        <title>A de novo genome assembly of a pear dwarfing rootstock.</title>
        <authorList>
            <person name="Wang F."/>
            <person name="Wang J."/>
            <person name="Li S."/>
            <person name="Zhang Y."/>
            <person name="Fang M."/>
            <person name="Ma L."/>
            <person name="Zhao Y."/>
            <person name="Jiang S."/>
        </authorList>
    </citation>
    <scope>NUCLEOTIDE SEQUENCE [LARGE SCALE GENOMIC DNA]</scope>
</reference>
<evidence type="ECO:0000313" key="3">
    <source>
        <dbReference type="Proteomes" id="UP000327157"/>
    </source>
</evidence>
<dbReference type="Proteomes" id="UP000327157">
    <property type="component" value="Chromosome 11"/>
</dbReference>
<accession>A0A5N5FVA6</accession>
<feature type="compositionally biased region" description="Gly residues" evidence="1">
    <location>
        <begin position="182"/>
        <end position="196"/>
    </location>
</feature>
<dbReference type="AlphaFoldDB" id="A0A5N5FVA6"/>